<evidence type="ECO:0000256" key="2">
    <source>
        <dbReference type="ARBA" id="ARBA00023012"/>
    </source>
</evidence>
<dbReference type="GO" id="GO:0000160">
    <property type="term" value="P:phosphorelay signal transduction system"/>
    <property type="evidence" value="ECO:0007669"/>
    <property type="project" value="UniProtKB-KW"/>
</dbReference>
<evidence type="ECO:0000259" key="3">
    <source>
        <dbReference type="PROSITE" id="PS50110"/>
    </source>
</evidence>
<organism evidence="4">
    <name type="scientific">hydrothermal vent metagenome</name>
    <dbReference type="NCBI Taxonomy" id="652676"/>
    <lineage>
        <taxon>unclassified sequences</taxon>
        <taxon>metagenomes</taxon>
        <taxon>ecological metagenomes</taxon>
    </lineage>
</organism>
<sequence>MYALEGSNFIDLTAFIRGIHYIMGVAQEFKIYPIGISDNDKQKLQRVLRVSIGSIRNYILTDNENHHSDTLFLVNSDNDEAIAYWCKRFLNANKTPDVPTVFAGRRKVKGNKIYNLNVPFRAGQVLTTFDTMTVKEMNFIPELTIGASIDESSLSHSFLEKITEQVSKTTARFNALVVDDSQAVRKQLEIELKMLGIKVELAENGDQAIDLCRANKYDIIYLDVVMPGIDGYKVCKSLKKYYLSKKTPIVMLTGKSSPFDKVRGSLSGCDSYLTKPLEHTEFQKVTQLYLPGAVIQ</sequence>
<dbReference type="PANTHER" id="PTHR44591">
    <property type="entry name" value="STRESS RESPONSE REGULATOR PROTEIN 1"/>
    <property type="match status" value="1"/>
</dbReference>
<feature type="domain" description="Response regulatory" evidence="3">
    <location>
        <begin position="174"/>
        <end position="290"/>
    </location>
</feature>
<gene>
    <name evidence="4" type="ORF">MNBD_GAMMA09-922</name>
</gene>
<dbReference type="Gene3D" id="3.40.50.2300">
    <property type="match status" value="1"/>
</dbReference>
<dbReference type="SMART" id="SM00448">
    <property type="entry name" value="REC"/>
    <property type="match status" value="1"/>
</dbReference>
<reference evidence="4" key="1">
    <citation type="submission" date="2018-06" db="EMBL/GenBank/DDBJ databases">
        <authorList>
            <person name="Zhirakovskaya E."/>
        </authorList>
    </citation>
    <scope>NUCLEOTIDE SEQUENCE</scope>
</reference>
<dbReference type="Pfam" id="PF00072">
    <property type="entry name" value="Response_reg"/>
    <property type="match status" value="1"/>
</dbReference>
<dbReference type="CDD" id="cd17574">
    <property type="entry name" value="REC_OmpR"/>
    <property type="match status" value="1"/>
</dbReference>
<dbReference type="PANTHER" id="PTHR44591:SF14">
    <property type="entry name" value="PROTEIN PILG"/>
    <property type="match status" value="1"/>
</dbReference>
<proteinExistence type="predicted"/>
<name>A0A3B0X896_9ZZZZ</name>
<dbReference type="PROSITE" id="PS50110">
    <property type="entry name" value="RESPONSE_REGULATORY"/>
    <property type="match status" value="1"/>
</dbReference>
<dbReference type="AlphaFoldDB" id="A0A3B0X896"/>
<keyword evidence="2" id="KW-0902">Two-component regulatory system</keyword>
<dbReference type="EMBL" id="UOFI01000056">
    <property type="protein sequence ID" value="VAW64518.1"/>
    <property type="molecule type" value="Genomic_DNA"/>
</dbReference>
<evidence type="ECO:0000313" key="4">
    <source>
        <dbReference type="EMBL" id="VAW64518.1"/>
    </source>
</evidence>
<keyword evidence="1" id="KW-0597">Phosphoprotein</keyword>
<evidence type="ECO:0000256" key="1">
    <source>
        <dbReference type="ARBA" id="ARBA00022553"/>
    </source>
</evidence>
<accession>A0A3B0X896</accession>
<dbReference type="InterPro" id="IPR011006">
    <property type="entry name" value="CheY-like_superfamily"/>
</dbReference>
<protein>
    <recommendedName>
        <fullName evidence="3">Response regulatory domain-containing protein</fullName>
    </recommendedName>
</protein>
<dbReference type="SUPFAM" id="SSF52172">
    <property type="entry name" value="CheY-like"/>
    <property type="match status" value="1"/>
</dbReference>
<dbReference type="InterPro" id="IPR050595">
    <property type="entry name" value="Bact_response_regulator"/>
</dbReference>
<dbReference type="InterPro" id="IPR001789">
    <property type="entry name" value="Sig_transdc_resp-reg_receiver"/>
</dbReference>